<dbReference type="Proteomes" id="UP001172457">
    <property type="component" value="Chromosome 1"/>
</dbReference>
<gene>
    <name evidence="1" type="ORF">OSB04_002026</name>
</gene>
<reference evidence="1" key="1">
    <citation type="submission" date="2023-03" db="EMBL/GenBank/DDBJ databases">
        <title>Chromosome-scale reference genome and RAD-based genetic map of yellow starthistle (Centaurea solstitialis) reveal putative structural variation and QTLs associated with invader traits.</title>
        <authorList>
            <person name="Reatini B."/>
            <person name="Cang F.A."/>
            <person name="Jiang Q."/>
            <person name="Mckibben M.T.W."/>
            <person name="Barker M.S."/>
            <person name="Rieseberg L.H."/>
            <person name="Dlugosch K.M."/>
        </authorList>
    </citation>
    <scope>NUCLEOTIDE SEQUENCE</scope>
    <source>
        <strain evidence="1">CAN-66</strain>
        <tissue evidence="1">Leaf</tissue>
    </source>
</reference>
<proteinExistence type="predicted"/>
<protein>
    <submittedName>
        <fullName evidence="1">Uncharacterized protein</fullName>
    </submittedName>
</protein>
<organism evidence="1 2">
    <name type="scientific">Centaurea solstitialis</name>
    <name type="common">yellow star-thistle</name>
    <dbReference type="NCBI Taxonomy" id="347529"/>
    <lineage>
        <taxon>Eukaryota</taxon>
        <taxon>Viridiplantae</taxon>
        <taxon>Streptophyta</taxon>
        <taxon>Embryophyta</taxon>
        <taxon>Tracheophyta</taxon>
        <taxon>Spermatophyta</taxon>
        <taxon>Magnoliopsida</taxon>
        <taxon>eudicotyledons</taxon>
        <taxon>Gunneridae</taxon>
        <taxon>Pentapetalae</taxon>
        <taxon>asterids</taxon>
        <taxon>campanulids</taxon>
        <taxon>Asterales</taxon>
        <taxon>Asteraceae</taxon>
        <taxon>Carduoideae</taxon>
        <taxon>Cardueae</taxon>
        <taxon>Centaureinae</taxon>
        <taxon>Centaurea</taxon>
    </lineage>
</organism>
<comment type="caution">
    <text evidence="1">The sequence shown here is derived from an EMBL/GenBank/DDBJ whole genome shotgun (WGS) entry which is preliminary data.</text>
</comment>
<dbReference type="EMBL" id="JARYMX010000001">
    <property type="protein sequence ID" value="KAJ9566060.1"/>
    <property type="molecule type" value="Genomic_DNA"/>
</dbReference>
<evidence type="ECO:0000313" key="2">
    <source>
        <dbReference type="Proteomes" id="UP001172457"/>
    </source>
</evidence>
<sequence length="97" mass="11314">MSSDVIALSSSPSRLIRQSLWIVIWLGQWVVMMESKPFLIAALTSNFLDICGCFYLCLDKRLEELCRERIKDFKYIRNNIPEGYEDSDVDFSLLMLI</sequence>
<name>A0AA38WSZ5_9ASTR</name>
<evidence type="ECO:0000313" key="1">
    <source>
        <dbReference type="EMBL" id="KAJ9566060.1"/>
    </source>
</evidence>
<dbReference type="AlphaFoldDB" id="A0AA38WSZ5"/>
<keyword evidence="2" id="KW-1185">Reference proteome</keyword>
<accession>A0AA38WSZ5</accession>